<dbReference type="SUPFAM" id="SSF56801">
    <property type="entry name" value="Acetyl-CoA synthetase-like"/>
    <property type="match status" value="1"/>
</dbReference>
<reference evidence="3 4" key="1">
    <citation type="submission" date="2020-07" db="EMBL/GenBank/DDBJ databases">
        <title>Sequencing the genomes of 1000 actinobacteria strains.</title>
        <authorList>
            <person name="Klenk H.-P."/>
        </authorList>
    </citation>
    <scope>NUCLEOTIDE SEQUENCE [LARGE SCALE GENOMIC DNA]</scope>
    <source>
        <strain evidence="3 4">DSM 15475</strain>
    </source>
</reference>
<dbReference type="InterPro" id="IPR020845">
    <property type="entry name" value="AMP-binding_CS"/>
</dbReference>
<keyword evidence="3" id="KW-0436">Ligase</keyword>
<dbReference type="InterPro" id="IPR045851">
    <property type="entry name" value="AMP-bd_C_sf"/>
</dbReference>
<keyword evidence="4" id="KW-1185">Reference proteome</keyword>
<dbReference type="Proteomes" id="UP000535437">
    <property type="component" value="Unassembled WGS sequence"/>
</dbReference>
<sequence>MNPPAPSPDFWIGPALEALDAALRGETPPVEFLPSDDDGVPRWVSRPDATLAEGPRPAVVVRTSGSTGTAKQTLLSAEALRASAEATAETLSGHGQWLLPLQPSYVAGLAVLSRSLVAGTVPVPLLAGTTDPATVAQAAEQMTAQRRFVSLVPTQLSRLLETGDARTVEALRRFDTILLGGGASPAPLLRRAEDVGLTVVRTYGMSETCGGCVYDGRPLPGVGVDTDETGRVRLSGQMVALGYLDDEELTAAHFDVAPVTGHRRFRTDDLGALTTGEDHSAGQPRLSISGRADDVINTGGVKVSAEQVRATLLEQHAVRDAFVGAAPDPDWGQRVCAAVVLTTGSRSEDTVDRLREAVREAQGPAAVPKQLHVLRALPLLASGKPDRRELLRMFAG</sequence>
<evidence type="ECO:0000259" key="1">
    <source>
        <dbReference type="Pfam" id="PF00501"/>
    </source>
</evidence>
<dbReference type="Gene3D" id="3.30.300.30">
    <property type="match status" value="1"/>
</dbReference>
<dbReference type="Pfam" id="PF13193">
    <property type="entry name" value="AMP-binding_C"/>
    <property type="match status" value="1"/>
</dbReference>
<dbReference type="InterPro" id="IPR042099">
    <property type="entry name" value="ANL_N_sf"/>
</dbReference>
<organism evidence="3 4">
    <name type="scientific">Nesterenkonia xinjiangensis</name>
    <dbReference type="NCBI Taxonomy" id="225327"/>
    <lineage>
        <taxon>Bacteria</taxon>
        <taxon>Bacillati</taxon>
        <taxon>Actinomycetota</taxon>
        <taxon>Actinomycetes</taxon>
        <taxon>Micrococcales</taxon>
        <taxon>Micrococcaceae</taxon>
        <taxon>Nesterenkonia</taxon>
    </lineage>
</organism>
<dbReference type="EC" id="6.2.1.26" evidence="3"/>
<dbReference type="Gene3D" id="3.40.50.12780">
    <property type="entry name" value="N-terminal domain of ligase-like"/>
    <property type="match status" value="1"/>
</dbReference>
<evidence type="ECO:0000313" key="3">
    <source>
        <dbReference type="EMBL" id="NYJ77526.1"/>
    </source>
</evidence>
<accession>A0A7Z0K8D2</accession>
<gene>
    <name evidence="3" type="ORF">HNR09_000937</name>
</gene>
<proteinExistence type="predicted"/>
<dbReference type="EMBL" id="JACCFY010000001">
    <property type="protein sequence ID" value="NYJ77526.1"/>
    <property type="molecule type" value="Genomic_DNA"/>
</dbReference>
<dbReference type="GO" id="GO:0008756">
    <property type="term" value="F:o-succinylbenzoate-CoA ligase activity"/>
    <property type="evidence" value="ECO:0007669"/>
    <property type="project" value="UniProtKB-EC"/>
</dbReference>
<protein>
    <submittedName>
        <fullName evidence="3">O-succinylbenzoic acid--CoA ligase</fullName>
        <ecNumber evidence="3">6.2.1.26</ecNumber>
    </submittedName>
</protein>
<dbReference type="RefSeq" id="WP_179540998.1">
    <property type="nucleotide sequence ID" value="NZ_BAAALL010000004.1"/>
</dbReference>
<dbReference type="InterPro" id="IPR025110">
    <property type="entry name" value="AMP-bd_C"/>
</dbReference>
<feature type="domain" description="AMP-binding enzyme C-terminal" evidence="2">
    <location>
        <begin position="311"/>
        <end position="384"/>
    </location>
</feature>
<dbReference type="PANTHER" id="PTHR43767:SF1">
    <property type="entry name" value="NONRIBOSOMAL PEPTIDE SYNTHASE PES1 (EUROFUNG)-RELATED"/>
    <property type="match status" value="1"/>
</dbReference>
<dbReference type="InterPro" id="IPR050237">
    <property type="entry name" value="ATP-dep_AMP-bd_enzyme"/>
</dbReference>
<evidence type="ECO:0000259" key="2">
    <source>
        <dbReference type="Pfam" id="PF13193"/>
    </source>
</evidence>
<name>A0A7Z0K8D2_9MICC</name>
<dbReference type="PANTHER" id="PTHR43767">
    <property type="entry name" value="LONG-CHAIN-FATTY-ACID--COA LIGASE"/>
    <property type="match status" value="1"/>
</dbReference>
<dbReference type="AlphaFoldDB" id="A0A7Z0K8D2"/>
<feature type="domain" description="AMP-dependent synthetase/ligase" evidence="1">
    <location>
        <begin position="48"/>
        <end position="218"/>
    </location>
</feature>
<dbReference type="PROSITE" id="PS00455">
    <property type="entry name" value="AMP_BINDING"/>
    <property type="match status" value="1"/>
</dbReference>
<dbReference type="InterPro" id="IPR000873">
    <property type="entry name" value="AMP-dep_synth/lig_dom"/>
</dbReference>
<comment type="caution">
    <text evidence="3">The sequence shown here is derived from an EMBL/GenBank/DDBJ whole genome shotgun (WGS) entry which is preliminary data.</text>
</comment>
<dbReference type="Pfam" id="PF00501">
    <property type="entry name" value="AMP-binding"/>
    <property type="match status" value="1"/>
</dbReference>
<evidence type="ECO:0000313" key="4">
    <source>
        <dbReference type="Proteomes" id="UP000535437"/>
    </source>
</evidence>